<accession>A0A6C0IGH1</accession>
<evidence type="ECO:0000313" key="1">
    <source>
        <dbReference type="EMBL" id="QHT90613.1"/>
    </source>
</evidence>
<protein>
    <submittedName>
        <fullName evidence="1">Uncharacterized protein</fullName>
    </submittedName>
</protein>
<dbReference type="EMBL" id="MN740156">
    <property type="protein sequence ID" value="QHT90613.1"/>
    <property type="molecule type" value="Genomic_DNA"/>
</dbReference>
<sequence>MPFSFANSFAGYTFSFSLLKNFFQNKDDALNASKNSILNVPLVNSSPFSLPFINQLLLQPFGNTKAAYTTNSQTTTGLLVPDSSFNAKGLSSFFAAAFTPGSVQYSSTSQYKQEFINGQPSIVNEFISATLTLSYSYQCTNTVYGGTCNNLPKVIFTFNATNKLSRSDSQYLHVPYWTDEQLSSSDASGCYPTVDRIQVHLEAASVVFDNCNIDKKYLGLNPGLDDNFPILVFKVVLDNATGGTLPSNNSRRPFVLSNIQNNGTEVIVFNGTYVYNLGNTLEPAKISNVVSQDTNTIGLVVLTNLVCTRPSGTDLVSTQTAIDVELGSFPTAGGALIASNIVNSIRNCDVVQIQCGETPPLFEGDGIYLGFEQLNTSKTKVPSMNATPQNRFQPTAKNHYNWQIVSLNADGTVNTNKKPGDPINYNENVGFYAYQCNPSDSYTTCGWLSAKDNTSCGTNCYPWMNSTSNVCEVWTLSTFPNPVSGPIKTQTTVTIQVGSQNICKYASQWLTNKNRENQNVPTLYKEFQDGFSRWELVRLFSTNNYPPT</sequence>
<name>A0A6C0IGH1_9ZZZZ</name>
<organism evidence="1">
    <name type="scientific">viral metagenome</name>
    <dbReference type="NCBI Taxonomy" id="1070528"/>
    <lineage>
        <taxon>unclassified sequences</taxon>
        <taxon>metagenomes</taxon>
        <taxon>organismal metagenomes</taxon>
    </lineage>
</organism>
<dbReference type="AlphaFoldDB" id="A0A6C0IGH1"/>
<reference evidence="1" key="1">
    <citation type="journal article" date="2020" name="Nature">
        <title>Giant virus diversity and host interactions through global metagenomics.</title>
        <authorList>
            <person name="Schulz F."/>
            <person name="Roux S."/>
            <person name="Paez-Espino D."/>
            <person name="Jungbluth S."/>
            <person name="Walsh D.A."/>
            <person name="Denef V.J."/>
            <person name="McMahon K.D."/>
            <person name="Konstantinidis K.T."/>
            <person name="Eloe-Fadrosh E.A."/>
            <person name="Kyrpides N.C."/>
            <person name="Woyke T."/>
        </authorList>
    </citation>
    <scope>NUCLEOTIDE SEQUENCE</scope>
    <source>
        <strain evidence="1">GVMAG-M-3300023184-71</strain>
    </source>
</reference>
<proteinExistence type="predicted"/>